<dbReference type="GO" id="GO:0019901">
    <property type="term" value="F:protein kinase binding"/>
    <property type="evidence" value="ECO:0007669"/>
    <property type="project" value="TreeGrafter"/>
</dbReference>
<dbReference type="EMBL" id="UZAM01013539">
    <property type="protein sequence ID" value="VDP28520.1"/>
    <property type="molecule type" value="Genomic_DNA"/>
</dbReference>
<dbReference type="SMART" id="SM00116">
    <property type="entry name" value="CBS"/>
    <property type="match status" value="2"/>
</dbReference>
<keyword evidence="3 5" id="KW-0129">CBS domain</keyword>
<evidence type="ECO:0000256" key="2">
    <source>
        <dbReference type="ARBA" id="ARBA00022737"/>
    </source>
</evidence>
<dbReference type="CDD" id="cd04641">
    <property type="entry name" value="CBS_euAMPK_gamma-like_repeat2"/>
    <property type="match status" value="1"/>
</dbReference>
<dbReference type="PANTHER" id="PTHR13780:SF35">
    <property type="entry name" value="LD22662P"/>
    <property type="match status" value="1"/>
</dbReference>
<dbReference type="InterPro" id="IPR050511">
    <property type="entry name" value="AMPK_gamma/SDS23_families"/>
</dbReference>
<feature type="domain" description="CBS" evidence="6">
    <location>
        <begin position="98"/>
        <end position="161"/>
    </location>
</feature>
<dbReference type="GO" id="GO:0005634">
    <property type="term" value="C:nucleus"/>
    <property type="evidence" value="ECO:0007669"/>
    <property type="project" value="TreeGrafter"/>
</dbReference>
<dbReference type="GO" id="GO:0019887">
    <property type="term" value="F:protein kinase regulator activity"/>
    <property type="evidence" value="ECO:0007669"/>
    <property type="project" value="TreeGrafter"/>
</dbReference>
<gene>
    <name evidence="7" type="ORF">SBAD_LOCUS10056</name>
</gene>
<evidence type="ECO:0000256" key="4">
    <source>
        <dbReference type="ARBA" id="ARBA00025878"/>
    </source>
</evidence>
<dbReference type="PANTHER" id="PTHR13780">
    <property type="entry name" value="AMP-ACTIVATED PROTEIN KINASE, GAMMA REGULATORY SUBUNIT"/>
    <property type="match status" value="1"/>
</dbReference>
<dbReference type="GO" id="GO:0016208">
    <property type="term" value="F:AMP binding"/>
    <property type="evidence" value="ECO:0007669"/>
    <property type="project" value="TreeGrafter"/>
</dbReference>
<keyword evidence="2" id="KW-0677">Repeat</keyword>
<accession>A0A183J2F8</accession>
<dbReference type="InterPro" id="IPR046342">
    <property type="entry name" value="CBS_dom_sf"/>
</dbReference>
<dbReference type="Pfam" id="PF00571">
    <property type="entry name" value="CBS"/>
    <property type="match status" value="2"/>
</dbReference>
<comment type="similarity">
    <text evidence="1">Belongs to the 5'-AMP-activated protein kinase gamma subunit family.</text>
</comment>
<feature type="domain" description="CBS" evidence="6">
    <location>
        <begin position="30"/>
        <end position="92"/>
    </location>
</feature>
<dbReference type="InterPro" id="IPR000644">
    <property type="entry name" value="CBS_dom"/>
</dbReference>
<name>A0A183J2F8_9BILA</name>
<evidence type="ECO:0000313" key="8">
    <source>
        <dbReference type="Proteomes" id="UP000270296"/>
    </source>
</evidence>
<dbReference type="SUPFAM" id="SSF54631">
    <property type="entry name" value="CBS-domain pair"/>
    <property type="match status" value="1"/>
</dbReference>
<reference evidence="7 8" key="2">
    <citation type="submission" date="2018-11" db="EMBL/GenBank/DDBJ databases">
        <authorList>
            <consortium name="Pathogen Informatics"/>
        </authorList>
    </citation>
    <scope>NUCLEOTIDE SEQUENCE [LARGE SCALE GENOMIC DNA]</scope>
</reference>
<reference evidence="9" key="1">
    <citation type="submission" date="2016-06" db="UniProtKB">
        <authorList>
            <consortium name="WormBaseParasite"/>
        </authorList>
    </citation>
    <scope>IDENTIFICATION</scope>
</reference>
<evidence type="ECO:0000259" key="6">
    <source>
        <dbReference type="PROSITE" id="PS51371"/>
    </source>
</evidence>
<dbReference type="AlphaFoldDB" id="A0A183J2F8"/>
<dbReference type="OrthoDB" id="449052at2759"/>
<dbReference type="Gene3D" id="3.10.580.10">
    <property type="entry name" value="CBS-domain"/>
    <property type="match status" value="1"/>
</dbReference>
<evidence type="ECO:0000313" key="7">
    <source>
        <dbReference type="EMBL" id="VDP28520.1"/>
    </source>
</evidence>
<dbReference type="WBParaSite" id="SBAD_0001041201-mRNA-1">
    <property type="protein sequence ID" value="SBAD_0001041201-mRNA-1"/>
    <property type="gene ID" value="SBAD_0001041201"/>
</dbReference>
<evidence type="ECO:0000256" key="1">
    <source>
        <dbReference type="ARBA" id="ARBA00006750"/>
    </source>
</evidence>
<evidence type="ECO:0000313" key="9">
    <source>
        <dbReference type="WBParaSite" id="SBAD_0001041201-mRNA-1"/>
    </source>
</evidence>
<sequence length="176" mass="19883">MGEERLAASTEINKAPQPAFLKKTPKELNIGTWESIHTIEQTTTLIEILDRFLTHRISALPVVSSEGKVVDIYAKFDVLNLVADTSFDNLDITVKEVLSRRSQWFEGVRNCTDTDSLEAVIDLLVKAEVHRLVIVNIRNEVKGIVSLSDILSFLVFKSEGTIRPFVFVRLIVLFQK</sequence>
<comment type="subunit">
    <text evidence="4">AMPK is a heterotrimer of an alpha catalytic subunit (PRKAA1 or PRKAA2), a beta (PRKAB1 or PRKAB2) and a gamma non-catalytic subunits (PRKAG1, PRKAG2 or PRKAG3). Interacts with FNIP1 and FNIP2.</text>
</comment>
<evidence type="ECO:0000256" key="5">
    <source>
        <dbReference type="PROSITE-ProRule" id="PRU00703"/>
    </source>
</evidence>
<dbReference type="Proteomes" id="UP000270296">
    <property type="component" value="Unassembled WGS sequence"/>
</dbReference>
<keyword evidence="8" id="KW-1185">Reference proteome</keyword>
<proteinExistence type="inferred from homology"/>
<organism evidence="9">
    <name type="scientific">Soboliphyme baturini</name>
    <dbReference type="NCBI Taxonomy" id="241478"/>
    <lineage>
        <taxon>Eukaryota</taxon>
        <taxon>Metazoa</taxon>
        <taxon>Ecdysozoa</taxon>
        <taxon>Nematoda</taxon>
        <taxon>Enoplea</taxon>
        <taxon>Dorylaimia</taxon>
        <taxon>Dioctophymatida</taxon>
        <taxon>Dioctophymatoidea</taxon>
        <taxon>Soboliphymatidae</taxon>
        <taxon>Soboliphyme</taxon>
    </lineage>
</organism>
<dbReference type="GO" id="GO:0031588">
    <property type="term" value="C:nucleotide-activated protein kinase complex"/>
    <property type="evidence" value="ECO:0007669"/>
    <property type="project" value="TreeGrafter"/>
</dbReference>
<dbReference type="PROSITE" id="PS51371">
    <property type="entry name" value="CBS"/>
    <property type="match status" value="2"/>
</dbReference>
<dbReference type="GO" id="GO:0005737">
    <property type="term" value="C:cytoplasm"/>
    <property type="evidence" value="ECO:0007669"/>
    <property type="project" value="TreeGrafter"/>
</dbReference>
<protein>
    <submittedName>
        <fullName evidence="9">CBS domain-containing protein</fullName>
    </submittedName>
</protein>
<evidence type="ECO:0000256" key="3">
    <source>
        <dbReference type="ARBA" id="ARBA00023122"/>
    </source>
</evidence>